<dbReference type="InterPro" id="IPR026989">
    <property type="entry name" value="TnpV"/>
</dbReference>
<protein>
    <submittedName>
        <fullName evidence="1">TnpV protein</fullName>
    </submittedName>
</protein>
<comment type="caution">
    <text evidence="1">The sequence shown here is derived from an EMBL/GenBank/DDBJ whole genome shotgun (WGS) entry which is preliminary data.</text>
</comment>
<evidence type="ECO:0000313" key="2">
    <source>
        <dbReference type="Proteomes" id="UP000262524"/>
    </source>
</evidence>
<reference evidence="1 2" key="1">
    <citation type="submission" date="2018-08" db="EMBL/GenBank/DDBJ databases">
        <title>A genome reference for cultivated species of the human gut microbiota.</title>
        <authorList>
            <person name="Zou Y."/>
            <person name="Xue W."/>
            <person name="Luo G."/>
        </authorList>
    </citation>
    <scope>NUCLEOTIDE SEQUENCE [LARGE SCALE GENOMIC DNA]</scope>
    <source>
        <strain evidence="1 2">TM10-1AC</strain>
    </source>
</reference>
<sequence>MEGIAGIQYREMNGVQIPVLEGVMSEEKILASLNRYGRIAAQEMKRTDQAQYEMMLLSGKLMERLMKIQTEAEEYHEKLAESLLKTWTREDRTDPYNTLEMTNLGYRRTWKRRNRLWRRSFTPGSDKTGKNRRGYRERNCFGGSFSVWGDRTCTAGKLAERENPSGNDRAGDTI</sequence>
<gene>
    <name evidence="1" type="ORF">DXD91_03315</name>
</gene>
<name>A0A374NTZ2_9FIRM</name>
<dbReference type="EMBL" id="QSOE01000012">
    <property type="protein sequence ID" value="RGI91099.1"/>
    <property type="molecule type" value="Genomic_DNA"/>
</dbReference>
<dbReference type="AlphaFoldDB" id="A0A374NTZ2"/>
<evidence type="ECO:0000313" key="1">
    <source>
        <dbReference type="EMBL" id="RGI91099.1"/>
    </source>
</evidence>
<accession>A0A374NTZ2</accession>
<organism evidence="1 2">
    <name type="scientific">Anaerobutyricum hallii</name>
    <dbReference type="NCBI Taxonomy" id="39488"/>
    <lineage>
        <taxon>Bacteria</taxon>
        <taxon>Bacillati</taxon>
        <taxon>Bacillota</taxon>
        <taxon>Clostridia</taxon>
        <taxon>Lachnospirales</taxon>
        <taxon>Lachnospiraceae</taxon>
        <taxon>Anaerobutyricum</taxon>
    </lineage>
</organism>
<dbReference type="Proteomes" id="UP000262524">
    <property type="component" value="Unassembled WGS sequence"/>
</dbReference>
<dbReference type="Pfam" id="PF14198">
    <property type="entry name" value="TnpV"/>
    <property type="match status" value="1"/>
</dbReference>
<proteinExistence type="predicted"/>